<comment type="caution">
    <text evidence="2">The sequence shown here is derived from an EMBL/GenBank/DDBJ whole genome shotgun (WGS) entry which is preliminary data.</text>
</comment>
<keyword evidence="3" id="KW-1185">Reference proteome</keyword>
<reference evidence="2 3" key="1">
    <citation type="journal article" date="2023" name="Plants (Basel)">
        <title>Bridging the Gap: Combining Genomics and Transcriptomics Approaches to Understand Stylosanthes scabra, an Orphan Legume from the Brazilian Caatinga.</title>
        <authorList>
            <person name="Ferreira-Neto J.R.C."/>
            <person name="da Silva M.D."/>
            <person name="Binneck E."/>
            <person name="de Melo N.F."/>
            <person name="da Silva R.H."/>
            <person name="de Melo A.L.T.M."/>
            <person name="Pandolfi V."/>
            <person name="Bustamante F.O."/>
            <person name="Brasileiro-Vidal A.C."/>
            <person name="Benko-Iseppon A.M."/>
        </authorList>
    </citation>
    <scope>NUCLEOTIDE SEQUENCE [LARGE SCALE GENOMIC DNA]</scope>
    <source>
        <tissue evidence="2">Leaves</tissue>
    </source>
</reference>
<name>A0ABU6WTJ3_9FABA</name>
<organism evidence="2 3">
    <name type="scientific">Stylosanthes scabra</name>
    <dbReference type="NCBI Taxonomy" id="79078"/>
    <lineage>
        <taxon>Eukaryota</taxon>
        <taxon>Viridiplantae</taxon>
        <taxon>Streptophyta</taxon>
        <taxon>Embryophyta</taxon>
        <taxon>Tracheophyta</taxon>
        <taxon>Spermatophyta</taxon>
        <taxon>Magnoliopsida</taxon>
        <taxon>eudicotyledons</taxon>
        <taxon>Gunneridae</taxon>
        <taxon>Pentapetalae</taxon>
        <taxon>rosids</taxon>
        <taxon>fabids</taxon>
        <taxon>Fabales</taxon>
        <taxon>Fabaceae</taxon>
        <taxon>Papilionoideae</taxon>
        <taxon>50 kb inversion clade</taxon>
        <taxon>dalbergioids sensu lato</taxon>
        <taxon>Dalbergieae</taxon>
        <taxon>Pterocarpus clade</taxon>
        <taxon>Stylosanthes</taxon>
    </lineage>
</organism>
<feature type="compositionally biased region" description="Polar residues" evidence="1">
    <location>
        <begin position="17"/>
        <end position="26"/>
    </location>
</feature>
<proteinExistence type="predicted"/>
<feature type="compositionally biased region" description="Polar residues" evidence="1">
    <location>
        <begin position="103"/>
        <end position="118"/>
    </location>
</feature>
<protein>
    <submittedName>
        <fullName evidence="2">Uncharacterized protein</fullName>
    </submittedName>
</protein>
<dbReference type="EMBL" id="JASCZI010182584">
    <property type="protein sequence ID" value="MED6188201.1"/>
    <property type="molecule type" value="Genomic_DNA"/>
</dbReference>
<evidence type="ECO:0000313" key="2">
    <source>
        <dbReference type="EMBL" id="MED6188201.1"/>
    </source>
</evidence>
<gene>
    <name evidence="2" type="ORF">PIB30_083863</name>
</gene>
<accession>A0ABU6WTJ3</accession>
<feature type="region of interest" description="Disordered" evidence="1">
    <location>
        <begin position="1"/>
        <end position="123"/>
    </location>
</feature>
<evidence type="ECO:0000256" key="1">
    <source>
        <dbReference type="SAM" id="MobiDB-lite"/>
    </source>
</evidence>
<sequence length="200" mass="22086">VQRNREPEVMSSPKLAQRNTPTTFQRPTALGQKPTYQPPGLYSNGVHQGSQSYLTKGLRLPEDPRQALSPESSSPIPIRVSFQVAPRCPPSTPSAKLCLDSGKGTQEPSSPLPQTTSPVAPRCLSSEPNDLWDTRVLVKLDQAEYVGATWLPGSLAGIWAELRRRSERRAPGGPPKRTLRRTMSAEYKRLWSGKMNLAYP</sequence>
<evidence type="ECO:0000313" key="3">
    <source>
        <dbReference type="Proteomes" id="UP001341840"/>
    </source>
</evidence>
<feature type="non-terminal residue" evidence="2">
    <location>
        <position position="1"/>
    </location>
</feature>
<feature type="compositionally biased region" description="Polar residues" evidence="1">
    <location>
        <begin position="45"/>
        <end position="54"/>
    </location>
</feature>
<dbReference type="Proteomes" id="UP001341840">
    <property type="component" value="Unassembled WGS sequence"/>
</dbReference>